<evidence type="ECO:0000313" key="4">
    <source>
        <dbReference type="Proteomes" id="UP001172791"/>
    </source>
</evidence>
<comment type="caution">
    <text evidence="1">The sequence shown here is derived from an EMBL/GenBank/DDBJ whole genome shotgun (WGS) entry which is preliminary data.</text>
</comment>
<protein>
    <submittedName>
        <fullName evidence="1">Uncharacterized protein</fullName>
    </submittedName>
</protein>
<dbReference type="Proteomes" id="UP001172791">
    <property type="component" value="Unassembled WGS sequence"/>
</dbReference>
<accession>A0AAW7MPZ4</accession>
<dbReference type="EMBL" id="QAIC01000041">
    <property type="protein sequence ID" value="MDN4574929.1"/>
    <property type="molecule type" value="Genomic_DNA"/>
</dbReference>
<gene>
    <name evidence="1" type="ORF">DBA34_16925</name>
    <name evidence="2" type="ORF">DBB29_12835</name>
</gene>
<sequence length="65" mass="7106">MLFAVRTLQRGLDYHVIVFFPPAAHNACCMAASKGIDNRLGMPGSEALRANWRAAQRGVAPHKTN</sequence>
<name>A0AAW7MPZ4_9BURK</name>
<evidence type="ECO:0000313" key="3">
    <source>
        <dbReference type="Proteomes" id="UP001172788"/>
    </source>
</evidence>
<evidence type="ECO:0000313" key="1">
    <source>
        <dbReference type="EMBL" id="MDN4574929.1"/>
    </source>
</evidence>
<dbReference type="EMBL" id="QAID01000042">
    <property type="protein sequence ID" value="MDN4578999.1"/>
    <property type="molecule type" value="Genomic_DNA"/>
</dbReference>
<organism evidence="1 4">
    <name type="scientific">Pandoraea cepalis</name>
    <dbReference type="NCBI Taxonomy" id="2508294"/>
    <lineage>
        <taxon>Bacteria</taxon>
        <taxon>Pseudomonadati</taxon>
        <taxon>Pseudomonadota</taxon>
        <taxon>Betaproteobacteria</taxon>
        <taxon>Burkholderiales</taxon>
        <taxon>Burkholderiaceae</taxon>
        <taxon>Pandoraea</taxon>
    </lineage>
</organism>
<dbReference type="Proteomes" id="UP001172788">
    <property type="component" value="Unassembled WGS sequence"/>
</dbReference>
<evidence type="ECO:0000313" key="2">
    <source>
        <dbReference type="EMBL" id="MDN4578999.1"/>
    </source>
</evidence>
<dbReference type="AlphaFoldDB" id="A0AAW7MPZ4"/>
<keyword evidence="3" id="KW-1185">Reference proteome</keyword>
<proteinExistence type="predicted"/>
<reference evidence="1" key="1">
    <citation type="submission" date="2018-04" db="EMBL/GenBank/DDBJ databases">
        <authorList>
            <person name="Jy Z."/>
        </authorList>
    </citation>
    <scope>NUCLEOTIDE SEQUENCE</scope>
    <source>
        <strain evidence="2">AS13</strain>
        <strain evidence="1">LA18</strain>
    </source>
</reference>